<organism evidence="2 3">
    <name type="scientific">Fusarium falciforme</name>
    <dbReference type="NCBI Taxonomy" id="195108"/>
    <lineage>
        <taxon>Eukaryota</taxon>
        <taxon>Fungi</taxon>
        <taxon>Dikarya</taxon>
        <taxon>Ascomycota</taxon>
        <taxon>Pezizomycotina</taxon>
        <taxon>Sordariomycetes</taxon>
        <taxon>Hypocreomycetidae</taxon>
        <taxon>Hypocreales</taxon>
        <taxon>Nectriaceae</taxon>
        <taxon>Fusarium</taxon>
        <taxon>Fusarium solani species complex</taxon>
    </lineage>
</organism>
<dbReference type="Proteomes" id="UP001152087">
    <property type="component" value="Unassembled WGS sequence"/>
</dbReference>
<keyword evidence="3" id="KW-1185">Reference proteome</keyword>
<dbReference type="Pfam" id="PF01467">
    <property type="entry name" value="CTP_transf_like"/>
    <property type="match status" value="1"/>
</dbReference>
<name>A0A9W8RDT8_9HYPO</name>
<dbReference type="EMBL" id="JAOQAV010000006">
    <property type="protein sequence ID" value="KAJ4193520.1"/>
    <property type="molecule type" value="Genomic_DNA"/>
</dbReference>
<reference evidence="2" key="1">
    <citation type="submission" date="2022-09" db="EMBL/GenBank/DDBJ databases">
        <title>Fusarium specimens isolated from Avocado Roots.</title>
        <authorList>
            <person name="Stajich J."/>
            <person name="Roper C."/>
            <person name="Heimlech-Rivalta G."/>
        </authorList>
    </citation>
    <scope>NUCLEOTIDE SEQUENCE</scope>
    <source>
        <strain evidence="2">A02</strain>
    </source>
</reference>
<gene>
    <name evidence="2" type="ORF">NW755_003513</name>
</gene>
<comment type="caution">
    <text evidence="2">The sequence shown here is derived from an EMBL/GenBank/DDBJ whole genome shotgun (WGS) entry which is preliminary data.</text>
</comment>
<evidence type="ECO:0000259" key="1">
    <source>
        <dbReference type="Pfam" id="PF01467"/>
    </source>
</evidence>
<dbReference type="GO" id="GO:0003824">
    <property type="term" value="F:catalytic activity"/>
    <property type="evidence" value="ECO:0007669"/>
    <property type="project" value="InterPro"/>
</dbReference>
<feature type="domain" description="Cytidyltransferase-like" evidence="1">
    <location>
        <begin position="51"/>
        <end position="131"/>
    </location>
</feature>
<protein>
    <recommendedName>
        <fullName evidence="1">Cytidyltransferase-like domain-containing protein</fullName>
    </recommendedName>
</protein>
<dbReference type="InterPro" id="IPR004821">
    <property type="entry name" value="Cyt_trans-like"/>
</dbReference>
<dbReference type="Gene3D" id="3.40.50.620">
    <property type="entry name" value="HUPs"/>
    <property type="match status" value="1"/>
</dbReference>
<dbReference type="AlphaFoldDB" id="A0A9W8RDT8"/>
<evidence type="ECO:0000313" key="3">
    <source>
        <dbReference type="Proteomes" id="UP001152087"/>
    </source>
</evidence>
<sequence length="314" mass="35010">MTMAFRPLANYAEAIHFQGKDASALTDRPFNNGSAAAAPILRPRGVNRILLFPGSFNPPHQGHLKLLQHVFNNAGDDLNIVAAIVIMTDDDRLKDKLCTEEKPLILSREQRVNLWRGTSIPVNWVWIYDKSESEWEAFRTQLSGKVRKDGIDLKFILLGGPDVIGAGGMCNPEYWKCADCITSDISRAVDFRYPNTLRQIPGCSMWERLTFDRIRLEGQIRARIRGKPAAAIEEAISAAFAKLSSISVCRRQRKPKGTIRFLPCDIGLRPSDPPSSTKIRQIVATAPKEELQAKLEGIALSSAILAEYINKSQI</sequence>
<proteinExistence type="predicted"/>
<accession>A0A9W8RDT8</accession>
<evidence type="ECO:0000313" key="2">
    <source>
        <dbReference type="EMBL" id="KAJ4193520.1"/>
    </source>
</evidence>
<dbReference type="InterPro" id="IPR014729">
    <property type="entry name" value="Rossmann-like_a/b/a_fold"/>
</dbReference>
<dbReference type="SUPFAM" id="SSF52374">
    <property type="entry name" value="Nucleotidylyl transferase"/>
    <property type="match status" value="1"/>
</dbReference>